<gene>
    <name evidence="2" type="ORF">HNQ59_003239</name>
</gene>
<dbReference type="RefSeq" id="WP_184041351.1">
    <property type="nucleotide sequence ID" value="NZ_JACHHY010000022.1"/>
</dbReference>
<keyword evidence="1" id="KW-0732">Signal</keyword>
<organism evidence="2 3">
    <name type="scientific">Chitinivorax tropicus</name>
    <dbReference type="NCBI Taxonomy" id="714531"/>
    <lineage>
        <taxon>Bacteria</taxon>
        <taxon>Pseudomonadati</taxon>
        <taxon>Pseudomonadota</taxon>
        <taxon>Betaproteobacteria</taxon>
        <taxon>Chitinivorax</taxon>
    </lineage>
</organism>
<dbReference type="AlphaFoldDB" id="A0A840MXP7"/>
<dbReference type="Proteomes" id="UP000575898">
    <property type="component" value="Unassembled WGS sequence"/>
</dbReference>
<keyword evidence="3" id="KW-1185">Reference proteome</keyword>
<evidence type="ECO:0000256" key="1">
    <source>
        <dbReference type="SAM" id="SignalP"/>
    </source>
</evidence>
<name>A0A840MXP7_9PROT</name>
<reference evidence="2 3" key="1">
    <citation type="submission" date="2020-08" db="EMBL/GenBank/DDBJ databases">
        <title>Genomic Encyclopedia of Type Strains, Phase IV (KMG-IV): sequencing the most valuable type-strain genomes for metagenomic binning, comparative biology and taxonomic classification.</title>
        <authorList>
            <person name="Goeker M."/>
        </authorList>
    </citation>
    <scope>NUCLEOTIDE SEQUENCE [LARGE SCALE GENOMIC DNA]</scope>
    <source>
        <strain evidence="2 3">DSM 27165</strain>
    </source>
</reference>
<accession>A0A840MXP7</accession>
<feature type="chain" id="PRO_5032979606" evidence="1">
    <location>
        <begin position="26"/>
        <end position="738"/>
    </location>
</feature>
<feature type="signal peptide" evidence="1">
    <location>
        <begin position="1"/>
        <end position="25"/>
    </location>
</feature>
<sequence length="738" mass="79816">MRHDPIQVVPALVSSLFATSGVLVAAVPADSDFNKDEARRYVHERSAETFSMANQILCYFNQTKYPSFVNKGPYKALVDQKLCNANRDDASNSTNGESTADNSPHYMDWIVDVTRANSTAPQLAKFWVTDIGRADKPGMKILVSMTATESATSTNPYGLFKLDFIGYPLINGQVQTAQPQMKGYIEVAKDGTGAPQLSFFQEELDRQNGQPRTDAAVIQRTADGGAGSGKTLEKDKGFAFAFNSSLFLRSSDSGNACFSRDQTEDTSWRYALYDSVTGARLEVSSGFPIRVTQGSKSYQGWVGYWGLHFPESVVLNHGDTVFKQSFGNNSTTTAYTLLKAGGRLQQHVRKTLTLADMAGVLLDWQTVGGTTRYQIKWEKSQGKFFKVKSMPAQQHSGPPQWTEIDPPVALTSSDLQNEFDLNAWSQALGGSIRIAIKEPDPSKPGGARVKSLSNDSEATIMVQTPVAPGDAVPATLACYERCPDPSKFGQAGQQPYKAFNSGRHDYSFDSTAMVLKEGTTPVVLTAAVDGTRDVRSGALFEPSPGNLAKLACDWNPAETCSWKAWQALDVFYSWQTGVDNWNQLALLKDAQGNVLKFDPPKLVTLAYTNAALGFNETKFQLEYGGFGDLHGIPGDCLDPETNLKAACGPSKRFVPLFSIATGTEVADAAPNSLKTYLVKALETEQRLKKIDLGQCSTLSLPGASMVLPTSARFVTPAIGDEPSVAGGASVVGGVIKAQ</sequence>
<evidence type="ECO:0000313" key="3">
    <source>
        <dbReference type="Proteomes" id="UP000575898"/>
    </source>
</evidence>
<comment type="caution">
    <text evidence="2">The sequence shown here is derived from an EMBL/GenBank/DDBJ whole genome shotgun (WGS) entry which is preliminary data.</text>
</comment>
<dbReference type="EMBL" id="JACHHY010000022">
    <property type="protein sequence ID" value="MBB5019931.1"/>
    <property type="molecule type" value="Genomic_DNA"/>
</dbReference>
<evidence type="ECO:0000313" key="2">
    <source>
        <dbReference type="EMBL" id="MBB5019931.1"/>
    </source>
</evidence>
<protein>
    <submittedName>
        <fullName evidence="2">Uncharacterized protein</fullName>
    </submittedName>
</protein>
<proteinExistence type="predicted"/>